<sequence>MEQGLFCESDRASEGVPHRPRNHRDRTIVNKNEGGRSTTALQGHSPPDTKPLAVLPLLDGFLPRVSHGWLLPGVQILPQMGLHQIELPSTAVTPRHLEQECWLRGSLLCALLSAALPTWLLL</sequence>
<dbReference type="InParanoid" id="L9KTN5"/>
<dbReference type="AlphaFoldDB" id="L9KTN5"/>
<accession>L9KTN5</accession>
<organism evidence="2 3">
    <name type="scientific">Tupaia chinensis</name>
    <name type="common">Chinese tree shrew</name>
    <name type="synonym">Tupaia belangeri chinensis</name>
    <dbReference type="NCBI Taxonomy" id="246437"/>
    <lineage>
        <taxon>Eukaryota</taxon>
        <taxon>Metazoa</taxon>
        <taxon>Chordata</taxon>
        <taxon>Craniata</taxon>
        <taxon>Vertebrata</taxon>
        <taxon>Euteleostomi</taxon>
        <taxon>Mammalia</taxon>
        <taxon>Eutheria</taxon>
        <taxon>Euarchontoglires</taxon>
        <taxon>Scandentia</taxon>
        <taxon>Tupaiidae</taxon>
        <taxon>Tupaia</taxon>
    </lineage>
</organism>
<evidence type="ECO:0000313" key="3">
    <source>
        <dbReference type="Proteomes" id="UP000011518"/>
    </source>
</evidence>
<proteinExistence type="predicted"/>
<dbReference type="EMBL" id="KB320724">
    <property type="protein sequence ID" value="ELW64517.1"/>
    <property type="molecule type" value="Genomic_DNA"/>
</dbReference>
<keyword evidence="3" id="KW-1185">Reference proteome</keyword>
<protein>
    <submittedName>
        <fullName evidence="2">Uncharacterized protein</fullName>
    </submittedName>
</protein>
<gene>
    <name evidence="2" type="ORF">TREES_T100014955</name>
</gene>
<feature type="compositionally biased region" description="Basic and acidic residues" evidence="1">
    <location>
        <begin position="8"/>
        <end position="17"/>
    </location>
</feature>
<evidence type="ECO:0000256" key="1">
    <source>
        <dbReference type="SAM" id="MobiDB-lite"/>
    </source>
</evidence>
<reference evidence="3" key="2">
    <citation type="journal article" date="2013" name="Nat. Commun.">
        <title>Genome of the Chinese tree shrew.</title>
        <authorList>
            <person name="Fan Y."/>
            <person name="Huang Z.Y."/>
            <person name="Cao C.C."/>
            <person name="Chen C.S."/>
            <person name="Chen Y.X."/>
            <person name="Fan D.D."/>
            <person name="He J."/>
            <person name="Hou H.L."/>
            <person name="Hu L."/>
            <person name="Hu X.T."/>
            <person name="Jiang X.T."/>
            <person name="Lai R."/>
            <person name="Lang Y.S."/>
            <person name="Liang B."/>
            <person name="Liao S.G."/>
            <person name="Mu D."/>
            <person name="Ma Y.Y."/>
            <person name="Niu Y.Y."/>
            <person name="Sun X.Q."/>
            <person name="Xia J.Q."/>
            <person name="Xiao J."/>
            <person name="Xiong Z.Q."/>
            <person name="Xu L."/>
            <person name="Yang L."/>
            <person name="Zhang Y."/>
            <person name="Zhao W."/>
            <person name="Zhao X.D."/>
            <person name="Zheng Y.T."/>
            <person name="Zhou J.M."/>
            <person name="Zhu Y.B."/>
            <person name="Zhang G.J."/>
            <person name="Wang J."/>
            <person name="Yao Y.G."/>
        </authorList>
    </citation>
    <scope>NUCLEOTIDE SEQUENCE [LARGE SCALE GENOMIC DNA]</scope>
</reference>
<feature type="region of interest" description="Disordered" evidence="1">
    <location>
        <begin position="1"/>
        <end position="49"/>
    </location>
</feature>
<evidence type="ECO:0000313" key="2">
    <source>
        <dbReference type="EMBL" id="ELW64517.1"/>
    </source>
</evidence>
<dbReference type="Proteomes" id="UP000011518">
    <property type="component" value="Unassembled WGS sequence"/>
</dbReference>
<name>L9KTN5_TUPCH</name>
<reference evidence="3" key="1">
    <citation type="submission" date="2012-07" db="EMBL/GenBank/DDBJ databases">
        <title>Genome of the Chinese tree shrew, a rising model animal genetically related to primates.</title>
        <authorList>
            <person name="Zhang G."/>
            <person name="Fan Y."/>
            <person name="Yao Y."/>
            <person name="Huang Z."/>
        </authorList>
    </citation>
    <scope>NUCLEOTIDE SEQUENCE [LARGE SCALE GENOMIC DNA]</scope>
</reference>